<dbReference type="EMBL" id="JBHUJD010000010">
    <property type="protein sequence ID" value="MFD2310634.1"/>
    <property type="molecule type" value="Genomic_DNA"/>
</dbReference>
<dbReference type="Proteomes" id="UP001597425">
    <property type="component" value="Unassembled WGS sequence"/>
</dbReference>
<feature type="compositionally biased region" description="Basic and acidic residues" evidence="1">
    <location>
        <begin position="19"/>
        <end position="29"/>
    </location>
</feature>
<name>A0ABW5EGX5_9GAMM</name>
<gene>
    <name evidence="2" type="ORF">ACFSKX_09425</name>
</gene>
<proteinExistence type="predicted"/>
<evidence type="ECO:0000313" key="3">
    <source>
        <dbReference type="Proteomes" id="UP001597425"/>
    </source>
</evidence>
<protein>
    <submittedName>
        <fullName evidence="2">Uncharacterized protein</fullName>
    </submittedName>
</protein>
<dbReference type="RefSeq" id="WP_265720718.1">
    <property type="nucleotide sequence ID" value="NZ_JAPIVK010000005.1"/>
</dbReference>
<keyword evidence="3" id="KW-1185">Reference proteome</keyword>
<reference evidence="3" key="1">
    <citation type="journal article" date="2019" name="Int. J. Syst. Evol. Microbiol.">
        <title>The Global Catalogue of Microorganisms (GCM) 10K type strain sequencing project: providing services to taxonomists for standard genome sequencing and annotation.</title>
        <authorList>
            <consortium name="The Broad Institute Genomics Platform"/>
            <consortium name="The Broad Institute Genome Sequencing Center for Infectious Disease"/>
            <person name="Wu L."/>
            <person name="Ma J."/>
        </authorList>
    </citation>
    <scope>NUCLEOTIDE SEQUENCE [LARGE SCALE GENOMIC DNA]</scope>
    <source>
        <strain evidence="3">KCTC 12848</strain>
    </source>
</reference>
<sequence length="56" mass="6414">MSVNNDASNRLCSGVETNVHNEQKPARGKAELRRRLEHLLRQIARALDLEGRSQFK</sequence>
<organism evidence="2 3">
    <name type="scientific">Microbulbifer halophilus</name>
    <dbReference type="NCBI Taxonomy" id="453963"/>
    <lineage>
        <taxon>Bacteria</taxon>
        <taxon>Pseudomonadati</taxon>
        <taxon>Pseudomonadota</taxon>
        <taxon>Gammaproteobacteria</taxon>
        <taxon>Cellvibrionales</taxon>
        <taxon>Microbulbiferaceae</taxon>
        <taxon>Microbulbifer</taxon>
    </lineage>
</organism>
<comment type="caution">
    <text evidence="2">The sequence shown here is derived from an EMBL/GenBank/DDBJ whole genome shotgun (WGS) entry which is preliminary data.</text>
</comment>
<evidence type="ECO:0000313" key="2">
    <source>
        <dbReference type="EMBL" id="MFD2310634.1"/>
    </source>
</evidence>
<accession>A0ABW5EGX5</accession>
<evidence type="ECO:0000256" key="1">
    <source>
        <dbReference type="SAM" id="MobiDB-lite"/>
    </source>
</evidence>
<feature type="compositionally biased region" description="Polar residues" evidence="1">
    <location>
        <begin position="1"/>
        <end position="18"/>
    </location>
</feature>
<feature type="region of interest" description="Disordered" evidence="1">
    <location>
        <begin position="1"/>
        <end position="29"/>
    </location>
</feature>